<evidence type="ECO:0008006" key="6">
    <source>
        <dbReference type="Google" id="ProtNLM"/>
    </source>
</evidence>
<reference evidence="4" key="1">
    <citation type="submission" date="2022-10" db="EMBL/GenBank/DDBJ databases">
        <authorList>
            <person name="Hyden B.L."/>
            <person name="Feng K."/>
            <person name="Yates T."/>
            <person name="Jawdy S."/>
            <person name="Smart L.B."/>
            <person name="Muchero W."/>
        </authorList>
    </citation>
    <scope>NUCLEOTIDE SEQUENCE</scope>
    <source>
        <tissue evidence="4">Shoot tip</tissue>
    </source>
</reference>
<evidence type="ECO:0000313" key="4">
    <source>
        <dbReference type="EMBL" id="KAJ6397168.1"/>
    </source>
</evidence>
<proteinExistence type="inferred from homology"/>
<keyword evidence="2" id="KW-0732">Signal</keyword>
<protein>
    <recommendedName>
        <fullName evidence="6">Stigma-specific Stig1 family protein</fullName>
    </recommendedName>
</protein>
<feature type="region of interest" description="Disordered" evidence="3">
    <location>
        <begin position="58"/>
        <end position="77"/>
    </location>
</feature>
<comment type="caution">
    <text evidence="4">The sequence shown here is derived from an EMBL/GenBank/DDBJ whole genome shotgun (WGS) entry which is preliminary data.</text>
</comment>
<keyword evidence="5" id="KW-1185">Reference proteome</keyword>
<gene>
    <name evidence="4" type="ORF">OIU77_022082</name>
</gene>
<comment type="similarity">
    <text evidence="1">Belongs to the STIG1 family.</text>
</comment>
<sequence length="186" mass="20439">MVAKMESNYLYMFTNQLRTAATCEFNKDLIQKEGSGFGAILLGCLAITLSATEPSEEDRSSLEFINNDEEEDNSDLPWAENEETTSSLRGANRFLAQKVRAVMTCNNYPRVCRAIGSPGPDCCKKKCVNVMTDRLNCGMCGKKCKYAEICCKGKCVNPKSDKKNCGGCSNKCKKGSACQYGMCSYA</sequence>
<evidence type="ECO:0000256" key="3">
    <source>
        <dbReference type="SAM" id="MobiDB-lite"/>
    </source>
</evidence>
<evidence type="ECO:0000256" key="2">
    <source>
        <dbReference type="ARBA" id="ARBA00022729"/>
    </source>
</evidence>
<dbReference type="Proteomes" id="UP001141253">
    <property type="component" value="Chromosome 4"/>
</dbReference>
<organism evidence="4 5">
    <name type="scientific">Salix suchowensis</name>
    <dbReference type="NCBI Taxonomy" id="1278906"/>
    <lineage>
        <taxon>Eukaryota</taxon>
        <taxon>Viridiplantae</taxon>
        <taxon>Streptophyta</taxon>
        <taxon>Embryophyta</taxon>
        <taxon>Tracheophyta</taxon>
        <taxon>Spermatophyta</taxon>
        <taxon>Magnoliopsida</taxon>
        <taxon>eudicotyledons</taxon>
        <taxon>Gunneridae</taxon>
        <taxon>Pentapetalae</taxon>
        <taxon>rosids</taxon>
        <taxon>fabids</taxon>
        <taxon>Malpighiales</taxon>
        <taxon>Salicaceae</taxon>
        <taxon>Saliceae</taxon>
        <taxon>Salix</taxon>
    </lineage>
</organism>
<name>A0ABQ9CFX1_9ROSI</name>
<accession>A0ABQ9CFX1</accession>
<dbReference type="EMBL" id="JAPFFI010000004">
    <property type="protein sequence ID" value="KAJ6397168.1"/>
    <property type="molecule type" value="Genomic_DNA"/>
</dbReference>
<dbReference type="Pfam" id="PF04885">
    <property type="entry name" value="Stig1"/>
    <property type="match status" value="1"/>
</dbReference>
<dbReference type="InterPro" id="IPR006969">
    <property type="entry name" value="Stig-like"/>
</dbReference>
<evidence type="ECO:0000256" key="1">
    <source>
        <dbReference type="ARBA" id="ARBA00006010"/>
    </source>
</evidence>
<reference evidence="4" key="2">
    <citation type="journal article" date="2023" name="Int. J. Mol. Sci.">
        <title>De Novo Assembly and Annotation of 11 Diverse Shrub Willow (Salix) Genomes Reveals Novel Gene Organization in Sex-Linked Regions.</title>
        <authorList>
            <person name="Hyden B."/>
            <person name="Feng K."/>
            <person name="Yates T.B."/>
            <person name="Jawdy S."/>
            <person name="Cereghino C."/>
            <person name="Smart L.B."/>
            <person name="Muchero W."/>
        </authorList>
    </citation>
    <scope>NUCLEOTIDE SEQUENCE</scope>
    <source>
        <tissue evidence="4">Shoot tip</tissue>
    </source>
</reference>
<dbReference type="PANTHER" id="PTHR33227">
    <property type="entry name" value="STIGMA-SPECIFIC STIG1-LIKE PROTEIN 3"/>
    <property type="match status" value="1"/>
</dbReference>
<dbReference type="PANTHER" id="PTHR33227:SF21">
    <property type="entry name" value="F12F1.21 PROTEIN"/>
    <property type="match status" value="1"/>
</dbReference>
<evidence type="ECO:0000313" key="5">
    <source>
        <dbReference type="Proteomes" id="UP001141253"/>
    </source>
</evidence>